<evidence type="ECO:0000313" key="3">
    <source>
        <dbReference type="EMBL" id="SFT36132.1"/>
    </source>
</evidence>
<dbReference type="InterPro" id="IPR027268">
    <property type="entry name" value="Peptidase_M4/M1_CTD_sf"/>
</dbReference>
<gene>
    <name evidence="3" type="ORF">SAMN05216474_0106</name>
</gene>
<dbReference type="InterPro" id="IPR001478">
    <property type="entry name" value="PDZ"/>
</dbReference>
<dbReference type="Pfam" id="PF05299">
    <property type="entry name" value="Peptidase_M61"/>
    <property type="match status" value="1"/>
</dbReference>
<protein>
    <submittedName>
        <fullName evidence="3">Predicted metalloprotease, contains C-terminal PDZ domain</fullName>
    </submittedName>
</protein>
<dbReference type="SUPFAM" id="SSF50156">
    <property type="entry name" value="PDZ domain-like"/>
    <property type="match status" value="1"/>
</dbReference>
<evidence type="ECO:0000259" key="2">
    <source>
        <dbReference type="PROSITE" id="PS50106"/>
    </source>
</evidence>
<feature type="domain" description="PDZ" evidence="2">
    <location>
        <begin position="476"/>
        <end position="558"/>
    </location>
</feature>
<dbReference type="Gene3D" id="2.30.42.10">
    <property type="match status" value="1"/>
</dbReference>
<dbReference type="STRING" id="477690.SAMN05216474_0106"/>
<dbReference type="Pfam" id="PF13180">
    <property type="entry name" value="PDZ_2"/>
    <property type="match status" value="1"/>
</dbReference>
<dbReference type="InterPro" id="IPR036034">
    <property type="entry name" value="PDZ_sf"/>
</dbReference>
<keyword evidence="1" id="KW-0732">Signal</keyword>
<dbReference type="SUPFAM" id="SSF55486">
    <property type="entry name" value="Metalloproteases ('zincins'), catalytic domain"/>
    <property type="match status" value="1"/>
</dbReference>
<dbReference type="InterPro" id="IPR024191">
    <property type="entry name" value="Peptidase_M61"/>
</dbReference>
<feature type="signal peptide" evidence="1">
    <location>
        <begin position="1"/>
        <end position="19"/>
    </location>
</feature>
<dbReference type="GO" id="GO:0006508">
    <property type="term" value="P:proteolysis"/>
    <property type="evidence" value="ECO:0007669"/>
    <property type="project" value="UniProtKB-KW"/>
</dbReference>
<dbReference type="Gene3D" id="2.60.40.3650">
    <property type="match status" value="1"/>
</dbReference>
<feature type="chain" id="PRO_5014776959" evidence="1">
    <location>
        <begin position="20"/>
        <end position="594"/>
    </location>
</feature>
<dbReference type="OrthoDB" id="9778516at2"/>
<dbReference type="GO" id="GO:0008237">
    <property type="term" value="F:metallopeptidase activity"/>
    <property type="evidence" value="ECO:0007669"/>
    <property type="project" value="UniProtKB-KW"/>
</dbReference>
<dbReference type="PIRSF" id="PIRSF016493">
    <property type="entry name" value="Glycyl_aminpptds"/>
    <property type="match status" value="1"/>
</dbReference>
<name>A0A1I6XDM3_9FLAO</name>
<keyword evidence="3" id="KW-0482">Metalloprotease</keyword>
<evidence type="ECO:0000313" key="4">
    <source>
        <dbReference type="Proteomes" id="UP000236454"/>
    </source>
</evidence>
<keyword evidence="3" id="KW-0645">Protease</keyword>
<dbReference type="SMART" id="SM00228">
    <property type="entry name" value="PDZ"/>
    <property type="match status" value="1"/>
</dbReference>
<dbReference type="InterPro" id="IPR007963">
    <property type="entry name" value="Peptidase_M61_catalytic"/>
</dbReference>
<reference evidence="3 4" key="1">
    <citation type="submission" date="2016-10" db="EMBL/GenBank/DDBJ databases">
        <authorList>
            <person name="de Groot N.N."/>
        </authorList>
    </citation>
    <scope>NUCLEOTIDE SEQUENCE [LARGE SCALE GENOMIC DNA]</scope>
    <source>
        <strain evidence="3 4">CGMCC 1.7005</strain>
    </source>
</reference>
<organism evidence="3 4">
    <name type="scientific">Lishizhenia tianjinensis</name>
    <dbReference type="NCBI Taxonomy" id="477690"/>
    <lineage>
        <taxon>Bacteria</taxon>
        <taxon>Pseudomonadati</taxon>
        <taxon>Bacteroidota</taxon>
        <taxon>Flavobacteriia</taxon>
        <taxon>Flavobacteriales</taxon>
        <taxon>Crocinitomicaceae</taxon>
        <taxon>Lishizhenia</taxon>
    </lineage>
</organism>
<evidence type="ECO:0000256" key="1">
    <source>
        <dbReference type="SAM" id="SignalP"/>
    </source>
</evidence>
<dbReference type="Gene3D" id="1.10.390.10">
    <property type="entry name" value="Neutral Protease Domain 2"/>
    <property type="match status" value="1"/>
</dbReference>
<dbReference type="PROSITE" id="PS50106">
    <property type="entry name" value="PDZ"/>
    <property type="match status" value="1"/>
</dbReference>
<keyword evidence="4" id="KW-1185">Reference proteome</keyword>
<dbReference type="Proteomes" id="UP000236454">
    <property type="component" value="Unassembled WGS sequence"/>
</dbReference>
<dbReference type="RefSeq" id="WP_090245079.1">
    <property type="nucleotide sequence ID" value="NZ_FPAS01000001.1"/>
</dbReference>
<proteinExistence type="predicted"/>
<dbReference type="AlphaFoldDB" id="A0A1I6XDM3"/>
<dbReference type="InterPro" id="IPR040756">
    <property type="entry name" value="Peptidase_M61_N"/>
</dbReference>
<keyword evidence="3" id="KW-0378">Hydrolase</keyword>
<dbReference type="EMBL" id="FPAS01000001">
    <property type="protein sequence ID" value="SFT36132.1"/>
    <property type="molecule type" value="Genomic_DNA"/>
</dbReference>
<dbReference type="Pfam" id="PF17899">
    <property type="entry name" value="Peptidase_M61_N"/>
    <property type="match status" value="1"/>
</dbReference>
<accession>A0A1I6XDM3</accession>
<sequence length="594" mass="67987">MRKLLSTACITLASLSLWAQEVSYNLSMPKPQNHYFKVEMNLQDFSKDYIDIQMPIWAPGSYLAREFPKNVNLVKAKNQKGEALEVYKTSKNTWRIEKNKKDDVTVNYEVYAFELSVRTSFLDLTHGYLNGTSVFMYPKGYKDLGGELTITPYKDFKKITTALPKAGDGVANDNNTQRFTYTNYDHLADCPIEIGNQEEFSFDAAGVKHNVAIYGEGNYDVEKLKVDMAKIVESATSIFGENPNKEYWFIIHNTLNGGGGLEHTNSTTLNVNRWTYDGGAYLGFLSLVAHEYFHLWNVKRIRPEALGPFNYNEENYTSLLWVMEGFTSYYDELILRRAGFYSEQQYLSRLKRTLNYVEGSEGNKVQPVAHASFDAWIKSYRPNENSANTTISYYSKGNLLALVIDAMIIDKYEGEKSLDDFMQVLYNKFYKKLNRGFSEDEFQAELEDFLDMNLNTFFRDFVYGVETIPYNTYLSKIGLEVKDASTTTPSFGSSVSEQDGKLMVRRIRANSAAEDAGLSVNDEILSINGYRMDAAKFSSFLETMAPGDSFTLIVSRDDVLRVLEAKMGEHKQDRYEFVLDPAENSLARYWLRLQ</sequence>